<dbReference type="EMBL" id="KV007463">
    <property type="protein sequence ID" value="KZV31572.1"/>
    <property type="molecule type" value="Genomic_DNA"/>
</dbReference>
<gene>
    <name evidence="1" type="ORF">F511_13512</name>
</gene>
<keyword evidence="2" id="KW-1185">Reference proteome</keyword>
<accession>A0A2Z7BB81</accession>
<name>A0A2Z7BB81_9LAMI</name>
<sequence length="63" mass="7501">MIGQTRESHLMLIIKPETDKYLQWFSIDKKISGHYEFRLDIPSAEERKVLPKLLRDTQNQNIS</sequence>
<organism evidence="1 2">
    <name type="scientific">Dorcoceras hygrometricum</name>
    <dbReference type="NCBI Taxonomy" id="472368"/>
    <lineage>
        <taxon>Eukaryota</taxon>
        <taxon>Viridiplantae</taxon>
        <taxon>Streptophyta</taxon>
        <taxon>Embryophyta</taxon>
        <taxon>Tracheophyta</taxon>
        <taxon>Spermatophyta</taxon>
        <taxon>Magnoliopsida</taxon>
        <taxon>eudicotyledons</taxon>
        <taxon>Gunneridae</taxon>
        <taxon>Pentapetalae</taxon>
        <taxon>asterids</taxon>
        <taxon>lamiids</taxon>
        <taxon>Lamiales</taxon>
        <taxon>Gesneriaceae</taxon>
        <taxon>Didymocarpoideae</taxon>
        <taxon>Trichosporeae</taxon>
        <taxon>Loxocarpinae</taxon>
        <taxon>Dorcoceras</taxon>
    </lineage>
</organism>
<proteinExistence type="predicted"/>
<protein>
    <submittedName>
        <fullName evidence="1">Uncharacterized protein</fullName>
    </submittedName>
</protein>
<reference evidence="1 2" key="1">
    <citation type="journal article" date="2015" name="Proc. Natl. Acad. Sci. U.S.A.">
        <title>The resurrection genome of Boea hygrometrica: A blueprint for survival of dehydration.</title>
        <authorList>
            <person name="Xiao L."/>
            <person name="Yang G."/>
            <person name="Zhang L."/>
            <person name="Yang X."/>
            <person name="Zhao S."/>
            <person name="Ji Z."/>
            <person name="Zhou Q."/>
            <person name="Hu M."/>
            <person name="Wang Y."/>
            <person name="Chen M."/>
            <person name="Xu Y."/>
            <person name="Jin H."/>
            <person name="Xiao X."/>
            <person name="Hu G."/>
            <person name="Bao F."/>
            <person name="Hu Y."/>
            <person name="Wan P."/>
            <person name="Li L."/>
            <person name="Deng X."/>
            <person name="Kuang T."/>
            <person name="Xiang C."/>
            <person name="Zhu J.K."/>
            <person name="Oliver M.J."/>
            <person name="He Y."/>
        </authorList>
    </citation>
    <scope>NUCLEOTIDE SEQUENCE [LARGE SCALE GENOMIC DNA]</scope>
    <source>
        <strain evidence="2">cv. XS01</strain>
    </source>
</reference>
<evidence type="ECO:0000313" key="2">
    <source>
        <dbReference type="Proteomes" id="UP000250235"/>
    </source>
</evidence>
<dbReference type="Proteomes" id="UP000250235">
    <property type="component" value="Unassembled WGS sequence"/>
</dbReference>
<evidence type="ECO:0000313" key="1">
    <source>
        <dbReference type="EMBL" id="KZV31572.1"/>
    </source>
</evidence>
<dbReference type="AlphaFoldDB" id="A0A2Z7BB81"/>